<proteinExistence type="predicted"/>
<name>A0AAW1SFD4_9CHLO</name>
<keyword evidence="3" id="KW-1185">Reference proteome</keyword>
<dbReference type="EMBL" id="JALJOS010000001">
    <property type="protein sequence ID" value="KAK9844722.1"/>
    <property type="molecule type" value="Genomic_DNA"/>
</dbReference>
<organism evidence="2 3">
    <name type="scientific">Apatococcus lobatus</name>
    <dbReference type="NCBI Taxonomy" id="904363"/>
    <lineage>
        <taxon>Eukaryota</taxon>
        <taxon>Viridiplantae</taxon>
        <taxon>Chlorophyta</taxon>
        <taxon>core chlorophytes</taxon>
        <taxon>Trebouxiophyceae</taxon>
        <taxon>Chlorellales</taxon>
        <taxon>Chlorellaceae</taxon>
        <taxon>Apatococcus</taxon>
    </lineage>
</organism>
<feature type="region of interest" description="Disordered" evidence="1">
    <location>
        <begin position="1167"/>
        <end position="1261"/>
    </location>
</feature>
<accession>A0AAW1SFD4</accession>
<feature type="compositionally biased region" description="Polar residues" evidence="1">
    <location>
        <begin position="887"/>
        <end position="905"/>
    </location>
</feature>
<feature type="compositionally biased region" description="Polar residues" evidence="1">
    <location>
        <begin position="493"/>
        <end position="505"/>
    </location>
</feature>
<feature type="compositionally biased region" description="Basic and acidic residues" evidence="1">
    <location>
        <begin position="1547"/>
        <end position="1557"/>
    </location>
</feature>
<feature type="region of interest" description="Disordered" evidence="1">
    <location>
        <begin position="292"/>
        <end position="353"/>
    </location>
</feature>
<feature type="compositionally biased region" description="Basic and acidic residues" evidence="1">
    <location>
        <begin position="1444"/>
        <end position="1460"/>
    </location>
</feature>
<dbReference type="Proteomes" id="UP001438707">
    <property type="component" value="Unassembled WGS sequence"/>
</dbReference>
<feature type="compositionally biased region" description="Polar residues" evidence="1">
    <location>
        <begin position="534"/>
        <end position="544"/>
    </location>
</feature>
<feature type="compositionally biased region" description="Polar residues" evidence="1">
    <location>
        <begin position="1627"/>
        <end position="1637"/>
    </location>
</feature>
<feature type="region of interest" description="Disordered" evidence="1">
    <location>
        <begin position="2039"/>
        <end position="2067"/>
    </location>
</feature>
<evidence type="ECO:0000313" key="2">
    <source>
        <dbReference type="EMBL" id="KAK9844722.1"/>
    </source>
</evidence>
<feature type="region of interest" description="Disordered" evidence="1">
    <location>
        <begin position="754"/>
        <end position="777"/>
    </location>
</feature>
<gene>
    <name evidence="2" type="ORF">WJX74_005901</name>
</gene>
<evidence type="ECO:0000256" key="1">
    <source>
        <dbReference type="SAM" id="MobiDB-lite"/>
    </source>
</evidence>
<feature type="compositionally biased region" description="Low complexity" evidence="1">
    <location>
        <begin position="666"/>
        <end position="678"/>
    </location>
</feature>
<feature type="compositionally biased region" description="Low complexity" evidence="1">
    <location>
        <begin position="338"/>
        <end position="348"/>
    </location>
</feature>
<feature type="compositionally biased region" description="Polar residues" evidence="1">
    <location>
        <begin position="937"/>
        <end position="954"/>
    </location>
</feature>
<feature type="compositionally biased region" description="Low complexity" evidence="1">
    <location>
        <begin position="227"/>
        <end position="243"/>
    </location>
</feature>
<feature type="compositionally biased region" description="Polar residues" evidence="1">
    <location>
        <begin position="1034"/>
        <end position="1045"/>
    </location>
</feature>
<feature type="region of interest" description="Disordered" evidence="1">
    <location>
        <begin position="1619"/>
        <end position="1665"/>
    </location>
</feature>
<feature type="region of interest" description="Disordered" evidence="1">
    <location>
        <begin position="493"/>
        <end position="555"/>
    </location>
</feature>
<feature type="compositionally biased region" description="Polar residues" evidence="1">
    <location>
        <begin position="1742"/>
        <end position="1751"/>
    </location>
</feature>
<feature type="compositionally biased region" description="Polar residues" evidence="1">
    <location>
        <begin position="1215"/>
        <end position="1230"/>
    </location>
</feature>
<feature type="region of interest" description="Disordered" evidence="1">
    <location>
        <begin position="873"/>
        <end position="960"/>
    </location>
</feature>
<evidence type="ECO:0000313" key="3">
    <source>
        <dbReference type="Proteomes" id="UP001438707"/>
    </source>
</evidence>
<comment type="caution">
    <text evidence="2">The sequence shown here is derived from an EMBL/GenBank/DDBJ whole genome shotgun (WGS) entry which is preliminary data.</text>
</comment>
<feature type="region of interest" description="Disordered" evidence="1">
    <location>
        <begin position="2079"/>
        <end position="2102"/>
    </location>
</feature>
<feature type="compositionally biased region" description="Low complexity" evidence="1">
    <location>
        <begin position="641"/>
        <end position="653"/>
    </location>
</feature>
<feature type="region of interest" description="Disordered" evidence="1">
    <location>
        <begin position="1444"/>
        <end position="1604"/>
    </location>
</feature>
<protein>
    <submittedName>
        <fullName evidence="2">Uncharacterized protein</fullName>
    </submittedName>
</protein>
<feature type="region of interest" description="Disordered" evidence="1">
    <location>
        <begin position="1814"/>
        <end position="1906"/>
    </location>
</feature>
<feature type="region of interest" description="Disordered" evidence="1">
    <location>
        <begin position="198"/>
        <end position="243"/>
    </location>
</feature>
<feature type="region of interest" description="Disordered" evidence="1">
    <location>
        <begin position="1329"/>
        <end position="1357"/>
    </location>
</feature>
<feature type="region of interest" description="Disordered" evidence="1">
    <location>
        <begin position="440"/>
        <end position="473"/>
    </location>
</feature>
<feature type="compositionally biased region" description="Basic and acidic residues" evidence="1">
    <location>
        <begin position="759"/>
        <end position="769"/>
    </location>
</feature>
<feature type="region of interest" description="Disordered" evidence="1">
    <location>
        <begin position="1396"/>
        <end position="1421"/>
    </location>
</feature>
<feature type="region of interest" description="Disordered" evidence="1">
    <location>
        <begin position="1734"/>
        <end position="1762"/>
    </location>
</feature>
<sequence>MQSSGTGCLDIIELLTTPARVSQPNTVWTTRPHKLKCESCVTLKLADEGLVGVVVKVTFADADGTPQRAVLQHAPGLSKPFQQLGELCFAELVPAARPSEPQRRKSHTGRDPGRTKHVVRLGGIRVHRYLRILFQGTLLPIAPGINGGSTGAHRIAKLLVHAPICMVPETVLAAHRSQAQLARAPQPTLFTPTEILCKPQAGLTPRPQQETRHRQPWRPSSTSVTVPQASSSQAPSRRQSLGVQLSSSAASGCAAAASHNASRRSSLGTVHAANSHAAVLNAKLATGQPLHLHEPSRGQQLTGQDALLGPGAGSHQKSSPHGSTGMRKPARSKPVPDSQASNSQESSSLIPAYRPAVAVPRELNAAAKGPMMHRGQPADLLPHHARPRSDGVAKAGHFEAVPTQSGVFNTGNTTLKAAGREGNLEQRSKRHLLDAVGNTFGPSAAQVPHDRSSRLVSANKPRMSDAVSEEPQQLRITATGQGLDEDQLTLQGNQHGKGMQMTSSPQRRHHPQLEKPATSSCKQVSRHDGMRASAQESMGESRSAASVHGNANGRNVAGRSSYAARWMSSLDAAMRSLDIAADRTSHALQSRLAPTAKPCHNQQASAGSGHAHSSAKAASSVASAQKGNGHPQNHATFGIGASTPAALPASSATCQSQHDPRVVPTSEGAAASSCSAASHGPEPFASQPAQQQQPSACNHNGKRSCKAASGSTPGQGSGSVHCKKGIENRHYGYAPYVGDGQPTLDVQGCDMRQTVPTDGKSKLPAESRLLDGPPTRNALDSLQDQAASRMRQAALQGTPPQPLHRLPAGAVPYHSDHSANVRLGSIESQARPVADFAEDGPMQHQPPVSKLAMSPVQDLQSLFAAGSPCTPSAIKRAQQGLPRMSRESPQSGTNPWWSNPLSKSNRALPGQTPPHHDPHLQEFQSPADGTCPGPTPLSRSSVPLCSTPPESSGKGTHMHHVRANPPLQLQQPAAGMGAHPRSQAGKGPKAWECMVIPGKAPGPDRPLVGLGSPVRMAEASHAFLAAWQSPCRGQPTSAPQPTSPGTAGGTHHPVSSPRQPLSGKMTNRAGLFPNEAVQSCKGTDKATAAAAAARAPILVGNGACSWVQPGMAFAAGETGCSDAELSQKVPGGMSLLSQSTPEPLKSGVSRAALRYANLDTLPDADFDCPASAGDDDHGAPKAGGLPAASHPEGFQPNKSGPKPPHPASVHADACSATTPQPHLAQAGSSMHQHHQQRPAPGSAIEPASPSIHPGFRMSVPPATPASISPILERAAGRLTPGSARALERMRALHMQRKSGMGTPLSGHTPTRKDVSVAFEAAAAGLRPSRLGRRAPLEPAELTEDGEDSDERNIPGGQVLAHRPQQPQLSHAALKQQLAGAQTTACRTHEVMGQQHCQTSHSAAGQQHLPAELSPGRCGNAQEQPAAVNGALRPQAPTAHVAERLRDSEAQSHGSSKRDPDPAGLSTPQKQKRARSGRSPHLPPQHPPGDAWQDQENIPENVSPPRSRDTSAKSSPTKVGRERPALKAAQRFPAPSAALLSNPSDSHAAADTHVHVEMGSDSNQQADGDQRFSPEGDGAQAAAHRSMQPHLQEPTGRHHPPAEGPLADELLDVTEQARTDMPAEGSNDDANLQQSSVSGLDGQQKDAQSDKQAVQEARDYGGQNQRLKGTPALWHSILLRQGLALPEAEQDSPMLHRPLAAGVLHAQQAAYGTSPHRLRAITSPAQVERLLNSRPPSLHASADSETSCSYTPDMSLRERYGQPPEKVWPPLGQLSRALAASAAEALERVERAVRPGSVQRSALRKGAAARAGPLASSCPAWLTPSHQVSGQKLPMPSPATSPPASSNKARRKASGLPPRPPSSPHKAISFSPEPAPGQSHPSEHQQRFSTTQPSASPRQPSRLSPARSKQILNGRPAIKPAQASAALTGDWRTVSTEIEHVPLPQRAEQVPSFQTAEAHCQPATISQNCQAQEEGCILPQIQQFPSAIETQTWDQQVPHVGSGTAAGMHDGQEAQLASMHGGRPVRRTGLRASWEARHPRMSAWTRRKQADALEQGASGPVPDPQQDRCGQLQPGVHVHGKSGMDTQKGAGNRRHDARVSTRTVSSFGAMASDVAVEDKGGAKNGFASQGYHTKRSHAPAAAAWAMTKRLWRR</sequence>
<feature type="compositionally biased region" description="Polar residues" evidence="1">
    <location>
        <begin position="1886"/>
        <end position="1901"/>
    </location>
</feature>
<feature type="region of interest" description="Disordered" evidence="1">
    <location>
        <begin position="594"/>
        <end position="721"/>
    </location>
</feature>
<feature type="region of interest" description="Disordered" evidence="1">
    <location>
        <begin position="1030"/>
        <end position="1068"/>
    </location>
</feature>
<feature type="compositionally biased region" description="Low complexity" evidence="1">
    <location>
        <begin position="685"/>
        <end position="696"/>
    </location>
</feature>
<reference evidence="2 3" key="1">
    <citation type="journal article" date="2024" name="Nat. Commun.">
        <title>Phylogenomics reveals the evolutionary origins of lichenization in chlorophyte algae.</title>
        <authorList>
            <person name="Puginier C."/>
            <person name="Libourel C."/>
            <person name="Otte J."/>
            <person name="Skaloud P."/>
            <person name="Haon M."/>
            <person name="Grisel S."/>
            <person name="Petersen M."/>
            <person name="Berrin J.G."/>
            <person name="Delaux P.M."/>
            <person name="Dal Grande F."/>
            <person name="Keller J."/>
        </authorList>
    </citation>
    <scope>NUCLEOTIDE SEQUENCE [LARGE SCALE GENOMIC DNA]</scope>
    <source>
        <strain evidence="2 3">SAG 2145</strain>
    </source>
</reference>
<feature type="compositionally biased region" description="Low complexity" evidence="1">
    <location>
        <begin position="603"/>
        <end position="626"/>
    </location>
</feature>
<feature type="compositionally biased region" description="Acidic residues" evidence="1">
    <location>
        <begin position="1340"/>
        <end position="1349"/>
    </location>
</feature>